<dbReference type="Proteomes" id="UP000652761">
    <property type="component" value="Unassembled WGS sequence"/>
</dbReference>
<evidence type="ECO:0000259" key="2">
    <source>
        <dbReference type="Pfam" id="PF12697"/>
    </source>
</evidence>
<dbReference type="EMBL" id="NMUH01000280">
    <property type="protein sequence ID" value="MQL76095.1"/>
    <property type="molecule type" value="Genomic_DNA"/>
</dbReference>
<keyword evidence="1" id="KW-0472">Membrane</keyword>
<feature type="transmembrane region" description="Helical" evidence="1">
    <location>
        <begin position="29"/>
        <end position="48"/>
    </location>
</feature>
<keyword evidence="1" id="KW-0812">Transmembrane</keyword>
<dbReference type="InterPro" id="IPR000073">
    <property type="entry name" value="AB_hydrolase_1"/>
</dbReference>
<gene>
    <name evidence="3" type="ORF">Taro_008471</name>
</gene>
<proteinExistence type="predicted"/>
<name>A0A843TYC4_COLES</name>
<accession>A0A843TYC4</accession>
<dbReference type="PANTHER" id="PTHR45763:SF51">
    <property type="entry name" value="ALPHA_BETA-HYDROLASES SUPERFAMILY PROTEIN"/>
    <property type="match status" value="1"/>
</dbReference>
<keyword evidence="1" id="KW-1133">Transmembrane helix</keyword>
<dbReference type="PANTHER" id="PTHR45763">
    <property type="entry name" value="HYDROLASE, ALPHA/BETA FOLD FAMILY PROTEIN, EXPRESSED-RELATED"/>
    <property type="match status" value="1"/>
</dbReference>
<organism evidence="3 4">
    <name type="scientific">Colocasia esculenta</name>
    <name type="common">Wild taro</name>
    <name type="synonym">Arum esculentum</name>
    <dbReference type="NCBI Taxonomy" id="4460"/>
    <lineage>
        <taxon>Eukaryota</taxon>
        <taxon>Viridiplantae</taxon>
        <taxon>Streptophyta</taxon>
        <taxon>Embryophyta</taxon>
        <taxon>Tracheophyta</taxon>
        <taxon>Spermatophyta</taxon>
        <taxon>Magnoliopsida</taxon>
        <taxon>Liliopsida</taxon>
        <taxon>Araceae</taxon>
        <taxon>Aroideae</taxon>
        <taxon>Colocasieae</taxon>
        <taxon>Colocasia</taxon>
    </lineage>
</organism>
<evidence type="ECO:0000313" key="3">
    <source>
        <dbReference type="EMBL" id="MQL76095.1"/>
    </source>
</evidence>
<evidence type="ECO:0000256" key="1">
    <source>
        <dbReference type="SAM" id="Phobius"/>
    </source>
</evidence>
<dbReference type="SUPFAM" id="SSF53474">
    <property type="entry name" value="alpha/beta-Hydrolases"/>
    <property type="match status" value="1"/>
</dbReference>
<protein>
    <recommendedName>
        <fullName evidence="2">AB hydrolase-1 domain-containing protein</fullName>
    </recommendedName>
</protein>
<dbReference type="OrthoDB" id="294702at2759"/>
<keyword evidence="4" id="KW-1185">Reference proteome</keyword>
<dbReference type="AlphaFoldDB" id="A0A843TYC4"/>
<feature type="domain" description="AB hydrolase-1" evidence="2">
    <location>
        <begin position="96"/>
        <end position="176"/>
    </location>
</feature>
<dbReference type="Pfam" id="PF12697">
    <property type="entry name" value="Abhydrolase_6"/>
    <property type="match status" value="1"/>
</dbReference>
<evidence type="ECO:0000313" key="4">
    <source>
        <dbReference type="Proteomes" id="UP000652761"/>
    </source>
</evidence>
<dbReference type="InterPro" id="IPR029058">
    <property type="entry name" value="AB_hydrolase_fold"/>
</dbReference>
<dbReference type="Gene3D" id="3.40.50.1820">
    <property type="entry name" value="alpha/beta hydrolase"/>
    <property type="match status" value="1"/>
</dbReference>
<sequence length="188" mass="20632">MAAAGDKKVVAAAARAHTRKQKQSLSSSCGMLMKILLVSLVGILAWFYQAIQPPPPKICGSPNGPPITSPRIQLKDGRHLAYKENGVPKEKANYKIVFIHGFDSCRHDVMPLSQDVAQGLGIYMVTFDRAGYGESDPNPKRTEKSTCLDVEELADQLDLGSKFYVIGFSMGGQAVWGCLKHIPHRYML</sequence>
<reference evidence="3" key="1">
    <citation type="submission" date="2017-07" db="EMBL/GenBank/DDBJ databases">
        <title>Taro Niue Genome Assembly and Annotation.</title>
        <authorList>
            <person name="Atibalentja N."/>
            <person name="Keating K."/>
            <person name="Fields C.J."/>
        </authorList>
    </citation>
    <scope>NUCLEOTIDE SEQUENCE</scope>
    <source>
        <strain evidence="3">Niue_2</strain>
        <tissue evidence="3">Leaf</tissue>
    </source>
</reference>
<comment type="caution">
    <text evidence="3">The sequence shown here is derived from an EMBL/GenBank/DDBJ whole genome shotgun (WGS) entry which is preliminary data.</text>
</comment>